<evidence type="ECO:0000259" key="2">
    <source>
        <dbReference type="Pfam" id="PF05970"/>
    </source>
</evidence>
<protein>
    <recommendedName>
        <fullName evidence="1">ATP-dependent DNA helicase</fullName>
        <ecNumber evidence="1">5.6.2.3</ecNumber>
    </recommendedName>
</protein>
<evidence type="ECO:0000256" key="1">
    <source>
        <dbReference type="RuleBase" id="RU363044"/>
    </source>
</evidence>
<dbReference type="Pfam" id="PF05970">
    <property type="entry name" value="PIF1"/>
    <property type="match status" value="1"/>
</dbReference>
<dbReference type="SUPFAM" id="SSF52540">
    <property type="entry name" value="P-loop containing nucleoside triphosphate hydrolases"/>
    <property type="match status" value="1"/>
</dbReference>
<dbReference type="GO" id="GO:0000723">
    <property type="term" value="P:telomere maintenance"/>
    <property type="evidence" value="ECO:0007669"/>
    <property type="project" value="InterPro"/>
</dbReference>
<dbReference type="GO" id="GO:0005524">
    <property type="term" value="F:ATP binding"/>
    <property type="evidence" value="ECO:0007669"/>
    <property type="project" value="UniProtKB-KW"/>
</dbReference>
<accession>A0AAD7MQR9</accession>
<dbReference type="GO" id="GO:0006310">
    <property type="term" value="P:DNA recombination"/>
    <property type="evidence" value="ECO:0007669"/>
    <property type="project" value="UniProtKB-KW"/>
</dbReference>
<sequence length="180" mass="20179">MGRNNPTEEDTYDYGLFLLDKLLKESNRSLKDWPMMPQPQQDWDAEVINALIAEQLDYDRDTERERAEQKKALPNEEQRHAFETVLNSARARQGKTLFVSGPGGTSKTFLYTTICHQLRSEDQIVLCVASSGIAALLLPGGCTAHSVFKIPIDGLNPESFCSIPKNSPRAALLRRTCLII</sequence>
<keyword evidence="1" id="KW-0378">Hydrolase</keyword>
<proteinExistence type="inferred from homology"/>
<comment type="caution">
    <text evidence="3">The sequence shown here is derived from an EMBL/GenBank/DDBJ whole genome shotgun (WGS) entry which is preliminary data.</text>
</comment>
<dbReference type="EC" id="5.6.2.3" evidence="1"/>
<dbReference type="Proteomes" id="UP001215280">
    <property type="component" value="Unassembled WGS sequence"/>
</dbReference>
<dbReference type="Gene3D" id="3.40.50.300">
    <property type="entry name" value="P-loop containing nucleotide triphosphate hydrolases"/>
    <property type="match status" value="1"/>
</dbReference>
<organism evidence="3 4">
    <name type="scientific">Mycena maculata</name>
    <dbReference type="NCBI Taxonomy" id="230809"/>
    <lineage>
        <taxon>Eukaryota</taxon>
        <taxon>Fungi</taxon>
        <taxon>Dikarya</taxon>
        <taxon>Basidiomycota</taxon>
        <taxon>Agaricomycotina</taxon>
        <taxon>Agaricomycetes</taxon>
        <taxon>Agaricomycetidae</taxon>
        <taxon>Agaricales</taxon>
        <taxon>Marasmiineae</taxon>
        <taxon>Mycenaceae</taxon>
        <taxon>Mycena</taxon>
    </lineage>
</organism>
<dbReference type="InterPro" id="IPR010285">
    <property type="entry name" value="DNA_helicase_pif1-like_DEAD"/>
</dbReference>
<keyword evidence="1 3" id="KW-0347">Helicase</keyword>
<gene>
    <name evidence="3" type="ORF">DFH07DRAFT_757207</name>
</gene>
<keyword evidence="1" id="KW-0234">DNA repair</keyword>
<dbReference type="InterPro" id="IPR027417">
    <property type="entry name" value="P-loop_NTPase"/>
</dbReference>
<evidence type="ECO:0000313" key="3">
    <source>
        <dbReference type="EMBL" id="KAJ7728603.1"/>
    </source>
</evidence>
<comment type="similarity">
    <text evidence="1">Belongs to the helicase family.</text>
</comment>
<dbReference type="GO" id="GO:0043139">
    <property type="term" value="F:5'-3' DNA helicase activity"/>
    <property type="evidence" value="ECO:0007669"/>
    <property type="project" value="UniProtKB-EC"/>
</dbReference>
<reference evidence="3" key="1">
    <citation type="submission" date="2023-03" db="EMBL/GenBank/DDBJ databases">
        <title>Massive genome expansion in bonnet fungi (Mycena s.s.) driven by repeated elements and novel gene families across ecological guilds.</title>
        <authorList>
            <consortium name="Lawrence Berkeley National Laboratory"/>
            <person name="Harder C.B."/>
            <person name="Miyauchi S."/>
            <person name="Viragh M."/>
            <person name="Kuo A."/>
            <person name="Thoen E."/>
            <person name="Andreopoulos B."/>
            <person name="Lu D."/>
            <person name="Skrede I."/>
            <person name="Drula E."/>
            <person name="Henrissat B."/>
            <person name="Morin E."/>
            <person name="Kohler A."/>
            <person name="Barry K."/>
            <person name="LaButti K."/>
            <person name="Morin E."/>
            <person name="Salamov A."/>
            <person name="Lipzen A."/>
            <person name="Mereny Z."/>
            <person name="Hegedus B."/>
            <person name="Baldrian P."/>
            <person name="Stursova M."/>
            <person name="Weitz H."/>
            <person name="Taylor A."/>
            <person name="Grigoriev I.V."/>
            <person name="Nagy L.G."/>
            <person name="Martin F."/>
            <person name="Kauserud H."/>
        </authorList>
    </citation>
    <scope>NUCLEOTIDE SEQUENCE</scope>
    <source>
        <strain evidence="3">CBHHK188m</strain>
    </source>
</reference>
<dbReference type="GO" id="GO:0006281">
    <property type="term" value="P:DNA repair"/>
    <property type="evidence" value="ECO:0007669"/>
    <property type="project" value="UniProtKB-KW"/>
</dbReference>
<comment type="catalytic activity">
    <reaction evidence="1">
        <text>ATP + H2O = ADP + phosphate + H(+)</text>
        <dbReference type="Rhea" id="RHEA:13065"/>
        <dbReference type="ChEBI" id="CHEBI:15377"/>
        <dbReference type="ChEBI" id="CHEBI:15378"/>
        <dbReference type="ChEBI" id="CHEBI:30616"/>
        <dbReference type="ChEBI" id="CHEBI:43474"/>
        <dbReference type="ChEBI" id="CHEBI:456216"/>
        <dbReference type="EC" id="5.6.2.3"/>
    </reaction>
</comment>
<name>A0AAD7MQR9_9AGAR</name>
<keyword evidence="1" id="KW-0233">DNA recombination</keyword>
<keyword evidence="4" id="KW-1185">Reference proteome</keyword>
<keyword evidence="1" id="KW-0067">ATP-binding</keyword>
<keyword evidence="1" id="KW-0227">DNA damage</keyword>
<dbReference type="EMBL" id="JARJLG010000204">
    <property type="protein sequence ID" value="KAJ7728603.1"/>
    <property type="molecule type" value="Genomic_DNA"/>
</dbReference>
<dbReference type="GO" id="GO:0016787">
    <property type="term" value="F:hydrolase activity"/>
    <property type="evidence" value="ECO:0007669"/>
    <property type="project" value="UniProtKB-KW"/>
</dbReference>
<evidence type="ECO:0000313" key="4">
    <source>
        <dbReference type="Proteomes" id="UP001215280"/>
    </source>
</evidence>
<dbReference type="PANTHER" id="PTHR10492:SF57">
    <property type="entry name" value="ATP-DEPENDENT DNA HELICASE"/>
    <property type="match status" value="1"/>
</dbReference>
<keyword evidence="1" id="KW-0547">Nucleotide-binding</keyword>
<dbReference type="PANTHER" id="PTHR10492">
    <property type="match status" value="1"/>
</dbReference>
<comment type="cofactor">
    <cofactor evidence="1">
        <name>Mg(2+)</name>
        <dbReference type="ChEBI" id="CHEBI:18420"/>
    </cofactor>
</comment>
<dbReference type="AlphaFoldDB" id="A0AAD7MQR9"/>
<feature type="non-terminal residue" evidence="3">
    <location>
        <position position="180"/>
    </location>
</feature>
<feature type="domain" description="DNA helicase Pif1-like DEAD-box helicase" evidence="2">
    <location>
        <begin position="75"/>
        <end position="180"/>
    </location>
</feature>